<dbReference type="EMBL" id="CP039393">
    <property type="protein sequence ID" value="QCD34627.1"/>
    <property type="molecule type" value="Genomic_DNA"/>
</dbReference>
<protein>
    <submittedName>
        <fullName evidence="6">ATP-binding cassette domain-containing protein</fullName>
    </submittedName>
</protein>
<dbReference type="RefSeq" id="WP_136409613.1">
    <property type="nucleotide sequence ID" value="NZ_CP039393.1"/>
</dbReference>
<keyword evidence="2" id="KW-0813">Transport</keyword>
<dbReference type="KEGG" id="mgod:E7746_01415"/>
<evidence type="ECO:0000313" key="6">
    <source>
        <dbReference type="EMBL" id="QCD34627.1"/>
    </source>
</evidence>
<gene>
    <name evidence="6" type="ORF">E7746_01415</name>
</gene>
<proteinExistence type="inferred from homology"/>
<keyword evidence="7" id="KW-1185">Reference proteome</keyword>
<accession>A0A4V1D1B5</accession>
<dbReference type="Gene3D" id="3.40.50.300">
    <property type="entry name" value="P-loop containing nucleotide triphosphate hydrolases"/>
    <property type="match status" value="1"/>
</dbReference>
<evidence type="ECO:0000313" key="7">
    <source>
        <dbReference type="Proteomes" id="UP000297031"/>
    </source>
</evidence>
<dbReference type="SUPFAM" id="SSF52540">
    <property type="entry name" value="P-loop containing nucleoside triphosphate hydrolases"/>
    <property type="match status" value="1"/>
</dbReference>
<evidence type="ECO:0000256" key="3">
    <source>
        <dbReference type="ARBA" id="ARBA00022741"/>
    </source>
</evidence>
<dbReference type="InterPro" id="IPR003593">
    <property type="entry name" value="AAA+_ATPase"/>
</dbReference>
<dbReference type="Pfam" id="PF00005">
    <property type="entry name" value="ABC_tran"/>
    <property type="match status" value="1"/>
</dbReference>
<evidence type="ECO:0000256" key="4">
    <source>
        <dbReference type="ARBA" id="ARBA00022840"/>
    </source>
</evidence>
<evidence type="ECO:0000256" key="1">
    <source>
        <dbReference type="ARBA" id="ARBA00005417"/>
    </source>
</evidence>
<dbReference type="GO" id="GO:0016887">
    <property type="term" value="F:ATP hydrolysis activity"/>
    <property type="evidence" value="ECO:0007669"/>
    <property type="project" value="InterPro"/>
</dbReference>
<dbReference type="PROSITE" id="PS50893">
    <property type="entry name" value="ABC_TRANSPORTER_2"/>
    <property type="match status" value="1"/>
</dbReference>
<dbReference type="InterPro" id="IPR050153">
    <property type="entry name" value="Metal_Ion_Import_ABC"/>
</dbReference>
<dbReference type="InterPro" id="IPR003439">
    <property type="entry name" value="ABC_transporter-like_ATP-bd"/>
</dbReference>
<organism evidence="6 7">
    <name type="scientific">Muribaculum gordoncarteri</name>
    <dbReference type="NCBI Taxonomy" id="2530390"/>
    <lineage>
        <taxon>Bacteria</taxon>
        <taxon>Pseudomonadati</taxon>
        <taxon>Bacteroidota</taxon>
        <taxon>Bacteroidia</taxon>
        <taxon>Bacteroidales</taxon>
        <taxon>Muribaculaceae</taxon>
        <taxon>Muribaculum</taxon>
    </lineage>
</organism>
<evidence type="ECO:0000256" key="2">
    <source>
        <dbReference type="ARBA" id="ARBA00022448"/>
    </source>
</evidence>
<keyword evidence="4 6" id="KW-0067">ATP-binding</keyword>
<dbReference type="PANTHER" id="PTHR42734:SF17">
    <property type="entry name" value="METAL TRANSPORT SYSTEM ATP-BINDING PROTEIN TM_0124-RELATED"/>
    <property type="match status" value="1"/>
</dbReference>
<dbReference type="SMART" id="SM00382">
    <property type="entry name" value="AAA"/>
    <property type="match status" value="1"/>
</dbReference>
<feature type="domain" description="ABC transporter" evidence="5">
    <location>
        <begin position="9"/>
        <end position="231"/>
    </location>
</feature>
<dbReference type="GO" id="GO:0005524">
    <property type="term" value="F:ATP binding"/>
    <property type="evidence" value="ECO:0007669"/>
    <property type="project" value="UniProtKB-KW"/>
</dbReference>
<comment type="similarity">
    <text evidence="1">Belongs to the ABC transporter superfamily.</text>
</comment>
<name>A0A4V1D1B5_9BACT</name>
<dbReference type="Proteomes" id="UP000297031">
    <property type="component" value="Chromosome"/>
</dbReference>
<dbReference type="OrthoDB" id="9806726at2"/>
<sequence>MQYPDNSIITLDHVWKRYDNKVILKDVNLDIHKGDFVAVTGPNGGGKTTLLRIILHLLKPTQGRVTYRRDNVEVKKLPIGYLPQKNLIDSRFPITVRETIASGLLAEKNIQRDECDKRISDTISLMGLDAHSDASIGDLSGGQLQRTLLGRALISNPEVLVLDEPLSYIDKAFEHHLYDIIADIARNTTIILVSHEMSTISGMANRHIIVDHSIHECHASHHYVHSTCDEA</sequence>
<dbReference type="InterPro" id="IPR027417">
    <property type="entry name" value="P-loop_NTPase"/>
</dbReference>
<dbReference type="AlphaFoldDB" id="A0A4V1D1B5"/>
<reference evidence="6 7" key="1">
    <citation type="submission" date="2019-02" db="EMBL/GenBank/DDBJ databases">
        <title>Isolation and identification of novel species under the genus Muribaculum.</title>
        <authorList>
            <person name="Miyake S."/>
            <person name="Ding Y."/>
            <person name="Low A."/>
            <person name="Soh M."/>
            <person name="Seedorf H."/>
        </authorList>
    </citation>
    <scope>NUCLEOTIDE SEQUENCE [LARGE SCALE GENOMIC DNA]</scope>
    <source>
        <strain evidence="6 7">TLL-A4</strain>
    </source>
</reference>
<evidence type="ECO:0000259" key="5">
    <source>
        <dbReference type="PROSITE" id="PS50893"/>
    </source>
</evidence>
<keyword evidence="3" id="KW-0547">Nucleotide-binding</keyword>
<dbReference type="PANTHER" id="PTHR42734">
    <property type="entry name" value="METAL TRANSPORT SYSTEM ATP-BINDING PROTEIN TM_0124-RELATED"/>
    <property type="match status" value="1"/>
</dbReference>